<dbReference type="RefSeq" id="WP_277445473.1">
    <property type="nucleotide sequence ID" value="NZ_JAKOAV010000053.1"/>
</dbReference>
<name>A0A9X4H3Y8_9FIRM</name>
<reference evidence="1" key="1">
    <citation type="submission" date="2022-02" db="EMBL/GenBank/DDBJ databases">
        <authorList>
            <person name="Leng L."/>
        </authorList>
    </citation>
    <scope>NUCLEOTIDE SEQUENCE</scope>
    <source>
        <strain evidence="1">JI</strain>
    </source>
</reference>
<comment type="caution">
    <text evidence="1">The sequence shown here is derived from an EMBL/GenBank/DDBJ whole genome shotgun (WGS) entry which is preliminary data.</text>
</comment>
<dbReference type="Proteomes" id="UP001154312">
    <property type="component" value="Unassembled WGS sequence"/>
</dbReference>
<dbReference type="AlphaFoldDB" id="A0A9X4H3Y8"/>
<protein>
    <submittedName>
        <fullName evidence="1">Uncharacterized protein</fullName>
    </submittedName>
</protein>
<keyword evidence="2" id="KW-1185">Reference proteome</keyword>
<proteinExistence type="predicted"/>
<gene>
    <name evidence="1" type="ORF">L7E55_16605</name>
</gene>
<evidence type="ECO:0000313" key="1">
    <source>
        <dbReference type="EMBL" id="MDF9409945.1"/>
    </source>
</evidence>
<organism evidence="1 2">
    <name type="scientific">Pelotomaculum isophthalicicum JI</name>
    <dbReference type="NCBI Taxonomy" id="947010"/>
    <lineage>
        <taxon>Bacteria</taxon>
        <taxon>Bacillati</taxon>
        <taxon>Bacillota</taxon>
        <taxon>Clostridia</taxon>
        <taxon>Eubacteriales</taxon>
        <taxon>Desulfotomaculaceae</taxon>
        <taxon>Pelotomaculum</taxon>
    </lineage>
</organism>
<dbReference type="EMBL" id="JAKOAV010000053">
    <property type="protein sequence ID" value="MDF9409945.1"/>
    <property type="molecule type" value="Genomic_DNA"/>
</dbReference>
<sequence length="138" mass="15749">MEDKDVLNVNDLDLLIKEKLIPFRERIIDSLAKKHPHIFSMIDAFISGKKNQVGLQVVEDGETVREYTFYLEGIRISKVEPGALSSEIHHPLLGVVKPYGVIERTVLAKMLNDEQSFIDEPFSTIARFLPNITIKFLL</sequence>
<accession>A0A9X4H3Y8</accession>
<evidence type="ECO:0000313" key="2">
    <source>
        <dbReference type="Proteomes" id="UP001154312"/>
    </source>
</evidence>